<dbReference type="PROSITE" id="PS51746">
    <property type="entry name" value="PPM_2"/>
    <property type="match status" value="1"/>
</dbReference>
<dbReference type="PANTHER" id="PTHR47992">
    <property type="entry name" value="PROTEIN PHOSPHATASE"/>
    <property type="match status" value="1"/>
</dbReference>
<evidence type="ECO:0000313" key="4">
    <source>
        <dbReference type="Proteomes" id="UP001500121"/>
    </source>
</evidence>
<dbReference type="Gene3D" id="3.60.40.10">
    <property type="entry name" value="PPM-type phosphatase domain"/>
    <property type="match status" value="1"/>
</dbReference>
<keyword evidence="4" id="KW-1185">Reference proteome</keyword>
<dbReference type="SMART" id="SM00332">
    <property type="entry name" value="PP2Cc"/>
    <property type="match status" value="1"/>
</dbReference>
<dbReference type="InterPro" id="IPR015655">
    <property type="entry name" value="PP2C"/>
</dbReference>
<dbReference type="InterPro" id="IPR001932">
    <property type="entry name" value="PPM-type_phosphatase-like_dom"/>
</dbReference>
<accession>A0ABP8Z6Y7</accession>
<dbReference type="Proteomes" id="UP001500121">
    <property type="component" value="Unassembled WGS sequence"/>
</dbReference>
<dbReference type="Pfam" id="PF13672">
    <property type="entry name" value="PP2C_2"/>
    <property type="match status" value="1"/>
</dbReference>
<dbReference type="CDD" id="cd00143">
    <property type="entry name" value="PP2Cc"/>
    <property type="match status" value="1"/>
</dbReference>
<keyword evidence="1" id="KW-0812">Transmembrane</keyword>
<name>A0ABP8Z6Y7_9MICO</name>
<sequence>MADRVTTITTGAAVSHVGRVRTQNQDSGYAGSSLFVVADGMGGHAGGDIASAIAVRRIAETDRLDFATPQEAEFALQSAMIAANQEISAAVEERPELTGMGTTVSALVRVDDVIATAHIGDSRIYLLRDGELSQITNDHTFVQRLVETGRITPEEAAVHPRRSVLMRVLGDIDQSPEIDTSILGTVPGDRWMLCSDGLTSYVPQERILAAMADQRTPADAANALVGEALEHGAPDNVTAIVLDIDRPGSGPSAAQLVGSAASGLDPELAASGRAHSRLPALLLHPIRTTTPEARFQPESEDYLDALIREDRRRLWRRRLTWLAAVALLLIAIAGAAVLGYRYTQTRYYVGFDGDRVAIYQGVQGTIGPIRLSHVVQETALTRSTLTSYARSQIDETISASSLEAAETVVDNAKQDSGG</sequence>
<keyword evidence="1" id="KW-0472">Membrane</keyword>
<gene>
    <name evidence="3" type="ORF">GCM10025783_19710</name>
</gene>
<protein>
    <submittedName>
        <fullName evidence="3">Protein phosphatase 2C domain-containing protein</fullName>
    </submittedName>
</protein>
<feature type="transmembrane region" description="Helical" evidence="1">
    <location>
        <begin position="319"/>
        <end position="340"/>
    </location>
</feature>
<dbReference type="EMBL" id="BAABLP010000004">
    <property type="protein sequence ID" value="GAA4747635.1"/>
    <property type="molecule type" value="Genomic_DNA"/>
</dbReference>
<comment type="caution">
    <text evidence="3">The sequence shown here is derived from an EMBL/GenBank/DDBJ whole genome shotgun (WGS) entry which is preliminary data.</text>
</comment>
<reference evidence="4" key="1">
    <citation type="journal article" date="2019" name="Int. J. Syst. Evol. Microbiol.">
        <title>The Global Catalogue of Microorganisms (GCM) 10K type strain sequencing project: providing services to taxonomists for standard genome sequencing and annotation.</title>
        <authorList>
            <consortium name="The Broad Institute Genomics Platform"/>
            <consortium name="The Broad Institute Genome Sequencing Center for Infectious Disease"/>
            <person name="Wu L."/>
            <person name="Ma J."/>
        </authorList>
    </citation>
    <scope>NUCLEOTIDE SEQUENCE [LARGE SCALE GENOMIC DNA]</scope>
    <source>
        <strain evidence="4">JCM 19015</strain>
    </source>
</reference>
<dbReference type="SUPFAM" id="SSF81606">
    <property type="entry name" value="PP2C-like"/>
    <property type="match status" value="1"/>
</dbReference>
<evidence type="ECO:0000259" key="2">
    <source>
        <dbReference type="PROSITE" id="PS51746"/>
    </source>
</evidence>
<dbReference type="RefSeq" id="WP_345480983.1">
    <property type="nucleotide sequence ID" value="NZ_BAABLP010000004.1"/>
</dbReference>
<feature type="domain" description="PPM-type phosphatase" evidence="2">
    <location>
        <begin position="9"/>
        <end position="244"/>
    </location>
</feature>
<evidence type="ECO:0000256" key="1">
    <source>
        <dbReference type="SAM" id="Phobius"/>
    </source>
</evidence>
<organism evidence="3 4">
    <name type="scientific">Amnibacterium soli</name>
    <dbReference type="NCBI Taxonomy" id="1282736"/>
    <lineage>
        <taxon>Bacteria</taxon>
        <taxon>Bacillati</taxon>
        <taxon>Actinomycetota</taxon>
        <taxon>Actinomycetes</taxon>
        <taxon>Micrococcales</taxon>
        <taxon>Microbacteriaceae</taxon>
        <taxon>Amnibacterium</taxon>
    </lineage>
</organism>
<evidence type="ECO:0000313" key="3">
    <source>
        <dbReference type="EMBL" id="GAA4747635.1"/>
    </source>
</evidence>
<dbReference type="InterPro" id="IPR036457">
    <property type="entry name" value="PPM-type-like_dom_sf"/>
</dbReference>
<proteinExistence type="predicted"/>
<dbReference type="SMART" id="SM00331">
    <property type="entry name" value="PP2C_SIG"/>
    <property type="match status" value="1"/>
</dbReference>
<keyword evidence="1" id="KW-1133">Transmembrane helix</keyword>